<feature type="signal peptide" evidence="2">
    <location>
        <begin position="1"/>
        <end position="30"/>
    </location>
</feature>
<feature type="chain" id="PRO_5046527376" description="Secreted protein" evidence="2">
    <location>
        <begin position="31"/>
        <end position="101"/>
    </location>
</feature>
<keyword evidence="4" id="KW-1185">Reference proteome</keyword>
<sequence>MPGPLHRVARWLRLVLAFLTVAGASAPAHALPTAESIVAVWVERYEPSRPRPAVEAPASRVREATAPTRVHAQAARPGPVHEARTAGPPRRLFLLHRALLH</sequence>
<reference evidence="3 4" key="1">
    <citation type="submission" date="2019-08" db="EMBL/GenBank/DDBJ databases">
        <title>Archangium and Cystobacter genomes.</title>
        <authorList>
            <person name="Chen I.-C.K."/>
            <person name="Wielgoss S."/>
        </authorList>
    </citation>
    <scope>NUCLEOTIDE SEQUENCE [LARGE SCALE GENOMIC DNA]</scope>
    <source>
        <strain evidence="3 4">Cbm 6</strain>
    </source>
</reference>
<evidence type="ECO:0000256" key="1">
    <source>
        <dbReference type="SAM" id="MobiDB-lite"/>
    </source>
</evidence>
<evidence type="ECO:0000313" key="3">
    <source>
        <dbReference type="EMBL" id="WNG49881.1"/>
    </source>
</evidence>
<name>A0ABY9X3A8_9BACT</name>
<dbReference type="RefSeq" id="WP_395808313.1">
    <property type="nucleotide sequence ID" value="NZ_CP043494.1"/>
</dbReference>
<protein>
    <recommendedName>
        <fullName evidence="5">Secreted protein</fullName>
    </recommendedName>
</protein>
<keyword evidence="2" id="KW-0732">Signal</keyword>
<evidence type="ECO:0000313" key="4">
    <source>
        <dbReference type="Proteomes" id="UP001611383"/>
    </source>
</evidence>
<organism evidence="3 4">
    <name type="scientific">Archangium minus</name>
    <dbReference type="NCBI Taxonomy" id="83450"/>
    <lineage>
        <taxon>Bacteria</taxon>
        <taxon>Pseudomonadati</taxon>
        <taxon>Myxococcota</taxon>
        <taxon>Myxococcia</taxon>
        <taxon>Myxococcales</taxon>
        <taxon>Cystobacterineae</taxon>
        <taxon>Archangiaceae</taxon>
        <taxon>Archangium</taxon>
    </lineage>
</organism>
<feature type="region of interest" description="Disordered" evidence="1">
    <location>
        <begin position="53"/>
        <end position="87"/>
    </location>
</feature>
<evidence type="ECO:0000256" key="2">
    <source>
        <dbReference type="SAM" id="SignalP"/>
    </source>
</evidence>
<accession>A0ABY9X3A8</accession>
<dbReference type="EMBL" id="CP043494">
    <property type="protein sequence ID" value="WNG49881.1"/>
    <property type="molecule type" value="Genomic_DNA"/>
</dbReference>
<proteinExistence type="predicted"/>
<evidence type="ECO:0008006" key="5">
    <source>
        <dbReference type="Google" id="ProtNLM"/>
    </source>
</evidence>
<dbReference type="Proteomes" id="UP001611383">
    <property type="component" value="Chromosome"/>
</dbReference>
<gene>
    <name evidence="3" type="ORF">F0U60_41510</name>
</gene>